<dbReference type="InterPro" id="IPR050570">
    <property type="entry name" value="Cell_wall_metabolism_enzyme"/>
</dbReference>
<dbReference type="Gene3D" id="2.70.70.10">
    <property type="entry name" value="Glucose Permease (Domain IIA)"/>
    <property type="match status" value="1"/>
</dbReference>
<feature type="region of interest" description="Disordered" evidence="1">
    <location>
        <begin position="1"/>
        <end position="20"/>
    </location>
</feature>
<dbReference type="GO" id="GO:0004222">
    <property type="term" value="F:metalloendopeptidase activity"/>
    <property type="evidence" value="ECO:0007669"/>
    <property type="project" value="TreeGrafter"/>
</dbReference>
<keyword evidence="5" id="KW-1185">Reference proteome</keyword>
<name>A0A430J4G7_9BACL</name>
<dbReference type="RefSeq" id="WP_126144924.1">
    <property type="nucleotide sequence ID" value="NZ_RXHU01000127.1"/>
</dbReference>
<dbReference type="PANTHER" id="PTHR21666">
    <property type="entry name" value="PEPTIDASE-RELATED"/>
    <property type="match status" value="1"/>
</dbReference>
<dbReference type="EMBL" id="RXHU01000127">
    <property type="protein sequence ID" value="RTE02054.1"/>
    <property type="molecule type" value="Genomic_DNA"/>
</dbReference>
<evidence type="ECO:0000313" key="4">
    <source>
        <dbReference type="EMBL" id="RTE02054.1"/>
    </source>
</evidence>
<evidence type="ECO:0000313" key="5">
    <source>
        <dbReference type="Proteomes" id="UP000276128"/>
    </source>
</evidence>
<dbReference type="PANTHER" id="PTHR21666:SF291">
    <property type="entry name" value="STAGE II SPORULATION PROTEIN Q"/>
    <property type="match status" value="1"/>
</dbReference>
<dbReference type="OrthoDB" id="2050153at2"/>
<dbReference type="AlphaFoldDB" id="A0A430J4G7"/>
<proteinExistence type="predicted"/>
<dbReference type="InterPro" id="IPR016047">
    <property type="entry name" value="M23ase_b-sheet_dom"/>
</dbReference>
<feature type="transmembrane region" description="Helical" evidence="2">
    <location>
        <begin position="35"/>
        <end position="55"/>
    </location>
</feature>
<evidence type="ECO:0000259" key="3">
    <source>
        <dbReference type="Pfam" id="PF01551"/>
    </source>
</evidence>
<evidence type="ECO:0000256" key="2">
    <source>
        <dbReference type="SAM" id="Phobius"/>
    </source>
</evidence>
<feature type="domain" description="M23ase beta-sheet core" evidence="3">
    <location>
        <begin position="138"/>
        <end position="238"/>
    </location>
</feature>
<keyword evidence="2" id="KW-1133">Transmembrane helix</keyword>
<comment type="caution">
    <text evidence="4">The sequence shown here is derived from an EMBL/GenBank/DDBJ whole genome shotgun (WGS) entry which is preliminary data.</text>
</comment>
<organism evidence="4 5">
    <name type="scientific">Paenibacillus whitsoniae</name>
    <dbReference type="NCBI Taxonomy" id="2496558"/>
    <lineage>
        <taxon>Bacteria</taxon>
        <taxon>Bacillati</taxon>
        <taxon>Bacillota</taxon>
        <taxon>Bacilli</taxon>
        <taxon>Bacillales</taxon>
        <taxon>Paenibacillaceae</taxon>
        <taxon>Paenibacillus</taxon>
    </lineage>
</organism>
<dbReference type="Pfam" id="PF01551">
    <property type="entry name" value="Peptidase_M23"/>
    <property type="match status" value="1"/>
</dbReference>
<reference evidence="4 5" key="1">
    <citation type="submission" date="2018-12" db="EMBL/GenBank/DDBJ databases">
        <title>Bacillus ochoae sp. nov., Paenibacillus whitsoniae sp. nov., Paenibacillus spiritus sp. nov. Isolated from the Mars Exploration Rover during spacecraft assembly.</title>
        <authorList>
            <person name="Seuylemezian A."/>
            <person name="Vaishampayan P."/>
        </authorList>
    </citation>
    <scope>NUCLEOTIDE SEQUENCE [LARGE SCALE GENOMIC DNA]</scope>
    <source>
        <strain evidence="4 5">MER 54</strain>
    </source>
</reference>
<gene>
    <name evidence="4" type="ORF">EJQ19_30210</name>
</gene>
<dbReference type="CDD" id="cd12797">
    <property type="entry name" value="M23_peptidase"/>
    <property type="match status" value="1"/>
</dbReference>
<dbReference type="SUPFAM" id="SSF51261">
    <property type="entry name" value="Duplicated hybrid motif"/>
    <property type="match status" value="1"/>
</dbReference>
<evidence type="ECO:0000256" key="1">
    <source>
        <dbReference type="SAM" id="MobiDB-lite"/>
    </source>
</evidence>
<accession>A0A430J4G7</accession>
<keyword evidence="2" id="KW-0472">Membrane</keyword>
<dbReference type="InterPro" id="IPR011055">
    <property type="entry name" value="Dup_hybrid_motif"/>
</dbReference>
<keyword evidence="2" id="KW-0812">Transmembrane</keyword>
<dbReference type="Proteomes" id="UP000276128">
    <property type="component" value="Unassembled WGS sequence"/>
</dbReference>
<protein>
    <submittedName>
        <fullName evidence="4">M23 family metallopeptidase</fullName>
    </submittedName>
</protein>
<sequence>MNDQNKGFQKEEAPKTVQGAQGSTSAWKRLLAKKWVFPATYVAAAAIILTLMWVYQDAGTKTVSQEDLGIKVSSEDVGTDNPNAPKDGAVAVNAQAETMQWPVKDRSLVEVGIPFYDTNATNEVKQAAMIQYGDQLTPHTAIDLKAKDGAAFDVLAALSGKVTAVENNPVVGNLVEITHSNGLISVYQSLADVKVTKGAEVKKGDVIAKAGRNDFEKEDGVHLHFEVRQVSDNAAVNPETLLNAKQ</sequence>